<keyword evidence="1" id="KW-0472">Membrane</keyword>
<sequence>MPWRSRPEDCPATAGSRLGGDFATLAMTIKLVAYISLIHYYNISLLMANKLYLFVFLTIFVLTITIVSGVGGYYLGINNFSFTGVTNIKPTVIPTVTPLNPDTKPLQSIPVMGKTYIISYDSLKLLTSLPEKITTQANASIAVEGRVNKILPSGWELRDKNKTKTMSLQLSPNEMSMATVSAKIGQPNQTIPYDIGKIKLNDWLIAMIDKNLFNNETRRLRILIDLTR</sequence>
<organism evidence="2 3">
    <name type="scientific">Candidatus Gottesmanbacteria bacterium GW2011_GWC2_39_8</name>
    <dbReference type="NCBI Taxonomy" id="1618450"/>
    <lineage>
        <taxon>Bacteria</taxon>
        <taxon>Candidatus Gottesmaniibacteriota</taxon>
    </lineage>
</organism>
<keyword evidence="1" id="KW-0812">Transmembrane</keyword>
<keyword evidence="1" id="KW-1133">Transmembrane helix</keyword>
<evidence type="ECO:0000313" key="2">
    <source>
        <dbReference type="EMBL" id="KKR32206.1"/>
    </source>
</evidence>
<dbReference type="Proteomes" id="UP000034539">
    <property type="component" value="Unassembled WGS sequence"/>
</dbReference>
<evidence type="ECO:0000256" key="1">
    <source>
        <dbReference type="SAM" id="Phobius"/>
    </source>
</evidence>
<dbReference type="EMBL" id="LBXN01000049">
    <property type="protein sequence ID" value="KKR32206.1"/>
    <property type="molecule type" value="Genomic_DNA"/>
</dbReference>
<reference evidence="2 3" key="1">
    <citation type="journal article" date="2015" name="Nature">
        <title>rRNA introns, odd ribosomes, and small enigmatic genomes across a large radiation of phyla.</title>
        <authorList>
            <person name="Brown C.T."/>
            <person name="Hug L.A."/>
            <person name="Thomas B.C."/>
            <person name="Sharon I."/>
            <person name="Castelle C.J."/>
            <person name="Singh A."/>
            <person name="Wilkins M.J."/>
            <person name="Williams K.H."/>
            <person name="Banfield J.F."/>
        </authorList>
    </citation>
    <scope>NUCLEOTIDE SEQUENCE [LARGE SCALE GENOMIC DNA]</scope>
</reference>
<accession>A0A0G0Q4B7</accession>
<proteinExistence type="predicted"/>
<feature type="transmembrane region" description="Helical" evidence="1">
    <location>
        <begin position="53"/>
        <end position="75"/>
    </location>
</feature>
<evidence type="ECO:0000313" key="3">
    <source>
        <dbReference type="Proteomes" id="UP000034539"/>
    </source>
</evidence>
<feature type="transmembrane region" description="Helical" evidence="1">
    <location>
        <begin position="22"/>
        <end position="41"/>
    </location>
</feature>
<comment type="caution">
    <text evidence="2">The sequence shown here is derived from an EMBL/GenBank/DDBJ whole genome shotgun (WGS) entry which is preliminary data.</text>
</comment>
<gene>
    <name evidence="2" type="ORF">UT63_C0049G0005</name>
</gene>
<dbReference type="AlphaFoldDB" id="A0A0G0Q4B7"/>
<name>A0A0G0Q4B7_9BACT</name>
<protein>
    <submittedName>
        <fullName evidence="2">Uncharacterized protein</fullName>
    </submittedName>
</protein>